<evidence type="ECO:0000313" key="1">
    <source>
        <dbReference type="EMBL" id="KKZ62667.1"/>
    </source>
</evidence>
<evidence type="ECO:0000313" key="2">
    <source>
        <dbReference type="Proteomes" id="UP000034164"/>
    </source>
</evidence>
<reference evidence="2" key="1">
    <citation type="journal article" date="2015" name="PLoS Genet.">
        <title>The dynamic genome and transcriptome of the human fungal pathogen Blastomyces and close relative Emmonsia.</title>
        <authorList>
            <person name="Munoz J.F."/>
            <person name="Gauthier G.M."/>
            <person name="Desjardins C.A."/>
            <person name="Gallo J.E."/>
            <person name="Holder J."/>
            <person name="Sullivan T.D."/>
            <person name="Marty A.J."/>
            <person name="Carmen J.C."/>
            <person name="Chen Z."/>
            <person name="Ding L."/>
            <person name="Gujja S."/>
            <person name="Magrini V."/>
            <person name="Misas E."/>
            <person name="Mitreva M."/>
            <person name="Priest M."/>
            <person name="Saif S."/>
            <person name="Whiston E.A."/>
            <person name="Young S."/>
            <person name="Zeng Q."/>
            <person name="Goldman W.E."/>
            <person name="Mardis E.R."/>
            <person name="Taylor J.W."/>
            <person name="McEwen J.G."/>
            <person name="Clay O.K."/>
            <person name="Klein B.S."/>
            <person name="Cuomo C.A."/>
        </authorList>
    </citation>
    <scope>NUCLEOTIDE SEQUENCE [LARGE SCALE GENOMIC DNA]</scope>
    <source>
        <strain evidence="2">UAMH 3008</strain>
    </source>
</reference>
<comment type="caution">
    <text evidence="1">The sequence shown here is derived from an EMBL/GenBank/DDBJ whole genome shotgun (WGS) entry which is preliminary data.</text>
</comment>
<dbReference type="EMBL" id="LCZI01001058">
    <property type="protein sequence ID" value="KKZ62667.1"/>
    <property type="molecule type" value="Genomic_DNA"/>
</dbReference>
<accession>A0A0G2HWN4</accession>
<sequence length="125" mass="13829">MTAPTIPAQGDTSTSVIRTSAAQFKNQTEFISHVQNTIAKTTSFRELFYTQVPLAWGKAIVDYLNKNREGCGSGPYSGSRKEPDCYILAKNLPLPRLVIETGWSESHNRLLDDMNTWLVGGNGHV</sequence>
<gene>
    <name evidence="1" type="ORF">EMCG_00350</name>
</gene>
<dbReference type="AlphaFoldDB" id="A0A0G2HWN4"/>
<dbReference type="OrthoDB" id="76567at2759"/>
<dbReference type="Proteomes" id="UP000034164">
    <property type="component" value="Unassembled WGS sequence"/>
</dbReference>
<dbReference type="VEuPathDB" id="FungiDB:EMCG_00350"/>
<name>A0A0G2HWN4_9EURO</name>
<protein>
    <submittedName>
        <fullName evidence="1">Uncharacterized protein</fullName>
    </submittedName>
</protein>
<organism evidence="1 2">
    <name type="scientific">[Emmonsia] crescens</name>
    <dbReference type="NCBI Taxonomy" id="73230"/>
    <lineage>
        <taxon>Eukaryota</taxon>
        <taxon>Fungi</taxon>
        <taxon>Dikarya</taxon>
        <taxon>Ascomycota</taxon>
        <taxon>Pezizomycotina</taxon>
        <taxon>Eurotiomycetes</taxon>
        <taxon>Eurotiomycetidae</taxon>
        <taxon>Onygenales</taxon>
        <taxon>Ajellomycetaceae</taxon>
        <taxon>Emergomyces</taxon>
    </lineage>
</organism>
<proteinExistence type="predicted"/>